<feature type="region of interest" description="Disordered" evidence="1">
    <location>
        <begin position="1"/>
        <end position="30"/>
    </location>
</feature>
<keyword evidence="3" id="KW-1185">Reference proteome</keyword>
<accession>A0AAV1HK32</accession>
<protein>
    <submittedName>
        <fullName evidence="2">Uncharacterized protein</fullName>
    </submittedName>
</protein>
<evidence type="ECO:0000313" key="3">
    <source>
        <dbReference type="Proteomes" id="UP001178508"/>
    </source>
</evidence>
<dbReference type="AlphaFoldDB" id="A0AAV1HK32"/>
<organism evidence="2 3">
    <name type="scientific">Xyrichtys novacula</name>
    <name type="common">Pearly razorfish</name>
    <name type="synonym">Hemipteronotus novacula</name>
    <dbReference type="NCBI Taxonomy" id="13765"/>
    <lineage>
        <taxon>Eukaryota</taxon>
        <taxon>Metazoa</taxon>
        <taxon>Chordata</taxon>
        <taxon>Craniata</taxon>
        <taxon>Vertebrata</taxon>
        <taxon>Euteleostomi</taxon>
        <taxon>Actinopterygii</taxon>
        <taxon>Neopterygii</taxon>
        <taxon>Teleostei</taxon>
        <taxon>Neoteleostei</taxon>
        <taxon>Acanthomorphata</taxon>
        <taxon>Eupercaria</taxon>
        <taxon>Labriformes</taxon>
        <taxon>Labridae</taxon>
        <taxon>Xyrichtys</taxon>
    </lineage>
</organism>
<gene>
    <name evidence="2" type="ORF">XNOV1_A033462</name>
</gene>
<dbReference type="EMBL" id="OY660885">
    <property type="protein sequence ID" value="CAJ1084677.1"/>
    <property type="molecule type" value="Genomic_DNA"/>
</dbReference>
<proteinExistence type="predicted"/>
<dbReference type="Proteomes" id="UP001178508">
    <property type="component" value="Chromosome 22"/>
</dbReference>
<evidence type="ECO:0000313" key="2">
    <source>
        <dbReference type="EMBL" id="CAJ1084677.1"/>
    </source>
</evidence>
<feature type="compositionally biased region" description="Polar residues" evidence="1">
    <location>
        <begin position="1"/>
        <end position="25"/>
    </location>
</feature>
<sequence>MTEVNTTFSTAFSKISTGSGAQPTCQERKVISRTRSQLPSNLRVLKNSRRKVIRKEMITRSKEDSRRERSNNFQAFVKMALETLLGSCRRKHGGPRGKQD</sequence>
<name>A0AAV1HK32_XYRNO</name>
<reference evidence="2" key="1">
    <citation type="submission" date="2023-08" db="EMBL/GenBank/DDBJ databases">
        <authorList>
            <person name="Alioto T."/>
            <person name="Alioto T."/>
            <person name="Gomez Garrido J."/>
        </authorList>
    </citation>
    <scope>NUCLEOTIDE SEQUENCE</scope>
</reference>
<evidence type="ECO:0000256" key="1">
    <source>
        <dbReference type="SAM" id="MobiDB-lite"/>
    </source>
</evidence>